<evidence type="ECO:0000256" key="1">
    <source>
        <dbReference type="ARBA" id="ARBA00004370"/>
    </source>
</evidence>
<dbReference type="Proteomes" id="UP000473470">
    <property type="component" value="Unassembled WGS sequence"/>
</dbReference>
<dbReference type="AlphaFoldDB" id="A0A6L3N344"/>
<keyword evidence="2" id="KW-0813">Transport</keyword>
<comment type="caution">
    <text evidence="8">The sequence shown here is derived from an EMBL/GenBank/DDBJ whole genome shotgun (WGS) entry which is preliminary data.</text>
</comment>
<accession>A0A6L3N344</accession>
<evidence type="ECO:0000256" key="5">
    <source>
        <dbReference type="ARBA" id="ARBA00023136"/>
    </source>
</evidence>
<evidence type="ECO:0000313" key="9">
    <source>
        <dbReference type="Proteomes" id="UP000473470"/>
    </source>
</evidence>
<keyword evidence="6" id="KW-0139">CF(1)</keyword>
<evidence type="ECO:0000256" key="7">
    <source>
        <dbReference type="ARBA" id="ARBA00023310"/>
    </source>
</evidence>
<keyword evidence="7" id="KW-0066">ATP synthesis</keyword>
<sequence length="214" mass="24906">MTTTNNEPSIKELARMHLVFGFSQVQYFVGKNLVKHQSITWTDIGKSKEFFLERARFIDSGDNLDEIYDDKNQFVSLQSLREKMDHYGYQMAEELTNDIDFAKELIPIDERYAKFFSSKVRNDKEVIKLILEHCDANRWKPGGSNVKVLCKENRLGVAYEIIKEFPEYEVLLGATIKKKIGSMSLVEYVEKKALQKSLRKNLKKEVKPAVRTKI</sequence>
<dbReference type="InterPro" id="IPR000711">
    <property type="entry name" value="ATPase_OSCP/dsu"/>
</dbReference>
<keyword evidence="3" id="KW-0375">Hydrogen ion transport</keyword>
<evidence type="ECO:0000256" key="6">
    <source>
        <dbReference type="ARBA" id="ARBA00023196"/>
    </source>
</evidence>
<dbReference type="SUPFAM" id="SSF47928">
    <property type="entry name" value="N-terminal domain of the delta subunit of the F1F0-ATP synthase"/>
    <property type="match status" value="1"/>
</dbReference>
<organism evidence="8 9">
    <name type="scientific">Burkholderia stagnalis</name>
    <dbReference type="NCBI Taxonomy" id="1503054"/>
    <lineage>
        <taxon>Bacteria</taxon>
        <taxon>Pseudomonadati</taxon>
        <taxon>Pseudomonadota</taxon>
        <taxon>Betaproteobacteria</taxon>
        <taxon>Burkholderiales</taxon>
        <taxon>Burkholderiaceae</taxon>
        <taxon>Burkholderia</taxon>
        <taxon>Burkholderia cepacia complex</taxon>
    </lineage>
</organism>
<evidence type="ECO:0000313" key="8">
    <source>
        <dbReference type="EMBL" id="KAB0640706.1"/>
    </source>
</evidence>
<dbReference type="GO" id="GO:0045259">
    <property type="term" value="C:proton-transporting ATP synthase complex"/>
    <property type="evidence" value="ECO:0007669"/>
    <property type="project" value="UniProtKB-KW"/>
</dbReference>
<dbReference type="GO" id="GO:0046933">
    <property type="term" value="F:proton-transporting ATP synthase activity, rotational mechanism"/>
    <property type="evidence" value="ECO:0007669"/>
    <property type="project" value="InterPro"/>
</dbReference>
<gene>
    <name evidence="8" type="ORF">F7R25_04195</name>
</gene>
<comment type="subcellular location">
    <subcellularLocation>
        <location evidence="1">Membrane</location>
    </subcellularLocation>
</comment>
<evidence type="ECO:0000256" key="2">
    <source>
        <dbReference type="ARBA" id="ARBA00022448"/>
    </source>
</evidence>
<reference evidence="8 9" key="1">
    <citation type="submission" date="2019-09" db="EMBL/GenBank/DDBJ databases">
        <title>Draft genome sequences of 48 bacterial type strains from the CCUG.</title>
        <authorList>
            <person name="Tunovic T."/>
            <person name="Pineiro-Iglesias B."/>
            <person name="Unosson C."/>
            <person name="Inganas E."/>
            <person name="Ohlen M."/>
            <person name="Cardew S."/>
            <person name="Jensie-Markopoulos S."/>
            <person name="Salva-Serra F."/>
            <person name="Jaen-Luchoro D."/>
            <person name="Karlsson R."/>
            <person name="Svensson-Stadler L."/>
            <person name="Chun J."/>
            <person name="Moore E."/>
        </authorList>
    </citation>
    <scope>NUCLEOTIDE SEQUENCE [LARGE SCALE GENOMIC DNA]</scope>
    <source>
        <strain evidence="8 9">CCUG 65686</strain>
    </source>
</reference>
<proteinExistence type="predicted"/>
<name>A0A6L3N344_9BURK</name>
<dbReference type="EMBL" id="VZOK01000004">
    <property type="protein sequence ID" value="KAB0640706.1"/>
    <property type="molecule type" value="Genomic_DNA"/>
</dbReference>
<evidence type="ECO:0000256" key="4">
    <source>
        <dbReference type="ARBA" id="ARBA00023065"/>
    </source>
</evidence>
<dbReference type="InterPro" id="IPR026015">
    <property type="entry name" value="ATP_synth_OSCP/delta_N_sf"/>
</dbReference>
<protein>
    <submittedName>
        <fullName evidence="8">Uncharacterized protein</fullName>
    </submittedName>
</protein>
<keyword evidence="5" id="KW-0472">Membrane</keyword>
<dbReference type="RefSeq" id="WP_150998522.1">
    <property type="nucleotide sequence ID" value="NZ_CABVPM010000001.1"/>
</dbReference>
<dbReference type="Pfam" id="PF00213">
    <property type="entry name" value="OSCP"/>
    <property type="match status" value="1"/>
</dbReference>
<keyword evidence="4" id="KW-0406">Ion transport</keyword>
<evidence type="ECO:0000256" key="3">
    <source>
        <dbReference type="ARBA" id="ARBA00022781"/>
    </source>
</evidence>